<dbReference type="AlphaFoldDB" id="A0AAD5RPE5"/>
<dbReference type="Proteomes" id="UP001201980">
    <property type="component" value="Unassembled WGS sequence"/>
</dbReference>
<name>A0AAD5RPE5_9PEZI</name>
<gene>
    <name evidence="1" type="ORF">MKZ38_002994</name>
</gene>
<evidence type="ECO:0000313" key="2">
    <source>
        <dbReference type="Proteomes" id="UP001201980"/>
    </source>
</evidence>
<reference evidence="1" key="1">
    <citation type="submission" date="2022-07" db="EMBL/GenBank/DDBJ databases">
        <title>Draft genome sequence of Zalerion maritima ATCC 34329, a (micro)plastics degrading marine fungus.</title>
        <authorList>
            <person name="Paco A."/>
            <person name="Goncalves M.F.M."/>
            <person name="Rocha-Santos T.A.P."/>
            <person name="Alves A."/>
        </authorList>
    </citation>
    <scope>NUCLEOTIDE SEQUENCE</scope>
    <source>
        <strain evidence="1">ATCC 34329</strain>
    </source>
</reference>
<keyword evidence="2" id="KW-1185">Reference proteome</keyword>
<comment type="caution">
    <text evidence="1">The sequence shown here is derived from an EMBL/GenBank/DDBJ whole genome shotgun (WGS) entry which is preliminary data.</text>
</comment>
<organism evidence="1 2">
    <name type="scientific">Zalerion maritima</name>
    <dbReference type="NCBI Taxonomy" id="339359"/>
    <lineage>
        <taxon>Eukaryota</taxon>
        <taxon>Fungi</taxon>
        <taxon>Dikarya</taxon>
        <taxon>Ascomycota</taxon>
        <taxon>Pezizomycotina</taxon>
        <taxon>Sordariomycetes</taxon>
        <taxon>Lulworthiomycetidae</taxon>
        <taxon>Lulworthiales</taxon>
        <taxon>Lulworthiaceae</taxon>
        <taxon>Zalerion</taxon>
    </lineage>
</organism>
<dbReference type="EMBL" id="JAKWBI020000194">
    <property type="protein sequence ID" value="KAJ2899561.1"/>
    <property type="molecule type" value="Genomic_DNA"/>
</dbReference>
<protein>
    <submittedName>
        <fullName evidence="1">Uncharacterized protein</fullName>
    </submittedName>
</protein>
<evidence type="ECO:0000313" key="1">
    <source>
        <dbReference type="EMBL" id="KAJ2899561.1"/>
    </source>
</evidence>
<sequence>MVLVNFWDIRQNMARNAPKEVPTKPAIELFWRIAFKEDKARPSNKHLWGFPEHDLELQYGGTSFKVHMRVIAHELDMFKDTVGLVVDQVVITPKAWAKVDVTTKFDGPARHYRAAMEVVLKYLYTNVLDIVVTAECPLFERLYQIHHVADVLGCARILDYFGPKGNILFYTYKTRCEAVGMGGWADTPRPFYWTTCFKSSNGKNAGAYDHFKTGAPLLPEFLAQPDPSIDLMVQPKAIRDEVRDYPDYFFGYYGKPGALPLYGIGAAVNLYLDGPRPGSSARKLQWGEEAVTRMAAAVFYDSFGLHTMLSHPLPERCEAVDTRFWLLNKTLAPGVLEKLKAVWMTMMLKCSQEPEEGWKATMRDLGNLVLISPQD</sequence>
<accession>A0AAD5RPE5</accession>
<proteinExistence type="predicted"/>